<dbReference type="CDD" id="cd00571">
    <property type="entry name" value="UreE"/>
    <property type="match status" value="1"/>
</dbReference>
<dbReference type="GO" id="GO:0019627">
    <property type="term" value="P:urea metabolic process"/>
    <property type="evidence" value="ECO:0007669"/>
    <property type="project" value="InterPro"/>
</dbReference>
<gene>
    <name evidence="5 7" type="primary">ureE</name>
    <name evidence="7" type="ORF">BHV28_05120</name>
</gene>
<dbReference type="EMBL" id="CP017315">
    <property type="protein sequence ID" value="AQS41223.1"/>
    <property type="molecule type" value="Genomic_DNA"/>
</dbReference>
<keyword evidence="4 5" id="KW-0143">Chaperone</keyword>
<dbReference type="InterPro" id="IPR036118">
    <property type="entry name" value="UreE_N_sf"/>
</dbReference>
<dbReference type="InterPro" id="IPR004029">
    <property type="entry name" value="UreE_N"/>
</dbReference>
<dbReference type="GO" id="GO:0051082">
    <property type="term" value="F:unfolded protein binding"/>
    <property type="evidence" value="ECO:0007669"/>
    <property type="project" value="UniProtKB-UniRule"/>
</dbReference>
<organism evidence="7 8">
    <name type="scientific">Candidatus Tokpelaia hoelldobleri</name>
    <dbReference type="NCBI Taxonomy" id="1902579"/>
    <lineage>
        <taxon>Bacteria</taxon>
        <taxon>Pseudomonadati</taxon>
        <taxon>Pseudomonadota</taxon>
        <taxon>Alphaproteobacteria</taxon>
        <taxon>Hyphomicrobiales</taxon>
        <taxon>Candidatus Tokpelaia</taxon>
    </lineage>
</organism>
<name>A0A1U9JTN9_9HYPH</name>
<dbReference type="GO" id="GO:0006457">
    <property type="term" value="P:protein folding"/>
    <property type="evidence" value="ECO:0007669"/>
    <property type="project" value="InterPro"/>
</dbReference>
<keyword evidence="2 5" id="KW-0963">Cytoplasm</keyword>
<dbReference type="Gene3D" id="3.30.70.790">
    <property type="entry name" value="UreE, C-terminal domain"/>
    <property type="match status" value="1"/>
</dbReference>
<dbReference type="Proteomes" id="UP000188912">
    <property type="component" value="Chromosome"/>
</dbReference>
<proteinExistence type="inferred from homology"/>
<protein>
    <recommendedName>
        <fullName evidence="5">Urease accessory protein UreE</fullName>
    </recommendedName>
</protein>
<dbReference type="GO" id="GO:0005737">
    <property type="term" value="C:cytoplasm"/>
    <property type="evidence" value="ECO:0007669"/>
    <property type="project" value="UniProtKB-SubCell"/>
</dbReference>
<evidence type="ECO:0000256" key="5">
    <source>
        <dbReference type="HAMAP-Rule" id="MF_00822"/>
    </source>
</evidence>
<dbReference type="GO" id="GO:0065003">
    <property type="term" value="P:protein-containing complex assembly"/>
    <property type="evidence" value="ECO:0007669"/>
    <property type="project" value="InterPro"/>
</dbReference>
<evidence type="ECO:0000313" key="7">
    <source>
        <dbReference type="EMBL" id="AQS41223.1"/>
    </source>
</evidence>
<evidence type="ECO:0000256" key="3">
    <source>
        <dbReference type="ARBA" id="ARBA00022596"/>
    </source>
</evidence>
<accession>A0A1U9JTN9</accession>
<sequence>MTYKTYRSITVVPAEEAGDTAIHDTITLAHDARHIRRKLLHLENGDMLMLDLPQTVMLKESDLLMAESGEHFRVAAAVEPLYEARGKNALHLLELAWHLGNRHLAVEIFPDRITLLRDHVIRTMLEGLEAVVRDIEAPFQPLHGAYHGHSHGHHH</sequence>
<dbReference type="Gene3D" id="2.60.260.20">
    <property type="entry name" value="Urease metallochaperone UreE, N-terminal domain"/>
    <property type="match status" value="1"/>
</dbReference>
<evidence type="ECO:0000256" key="1">
    <source>
        <dbReference type="ARBA" id="ARBA00004496"/>
    </source>
</evidence>
<dbReference type="STRING" id="1902579.BHV28_05120"/>
<comment type="subcellular location">
    <subcellularLocation>
        <location evidence="1 5">Cytoplasm</location>
    </subcellularLocation>
</comment>
<dbReference type="SUPFAM" id="SSF69737">
    <property type="entry name" value="Urease metallochaperone UreE, C-terminal domain"/>
    <property type="match status" value="1"/>
</dbReference>
<reference evidence="7 8" key="2">
    <citation type="journal article" date="2016" name="Sci. Rep.">
        <title>The genome of Rhizobiales bacteria in predatory ants reveals urease gene functions but no genes for nitrogen fixation.</title>
        <authorList>
            <person name="Neuvonen M.M."/>
            <person name="Tamarit D."/>
            <person name="Naslund K."/>
            <person name="Liebig J."/>
            <person name="Feldhaar H."/>
            <person name="Moran N.A."/>
            <person name="Guy L."/>
            <person name="Andersson S.G."/>
        </authorList>
    </citation>
    <scope>NUCLEOTIDE SEQUENCE [LARGE SCALE GENOMIC DNA]</scope>
    <source>
        <strain evidence="7 8">Hsal</strain>
    </source>
</reference>
<evidence type="ECO:0000256" key="2">
    <source>
        <dbReference type="ARBA" id="ARBA00022490"/>
    </source>
</evidence>
<dbReference type="AlphaFoldDB" id="A0A1U9JTN9"/>
<dbReference type="GO" id="GO:0016151">
    <property type="term" value="F:nickel cation binding"/>
    <property type="evidence" value="ECO:0007669"/>
    <property type="project" value="UniProtKB-UniRule"/>
</dbReference>
<keyword evidence="3 5" id="KW-0533">Nickel</keyword>
<dbReference type="SMART" id="SM00988">
    <property type="entry name" value="UreE_N"/>
    <property type="match status" value="1"/>
</dbReference>
<evidence type="ECO:0000259" key="6">
    <source>
        <dbReference type="SMART" id="SM00988"/>
    </source>
</evidence>
<comment type="similarity">
    <text evidence="5">Belongs to the UreE family.</text>
</comment>
<evidence type="ECO:0000256" key="4">
    <source>
        <dbReference type="ARBA" id="ARBA00023186"/>
    </source>
</evidence>
<dbReference type="Pfam" id="PF05194">
    <property type="entry name" value="UreE_C"/>
    <property type="match status" value="1"/>
</dbReference>
<dbReference type="HAMAP" id="MF_00822">
    <property type="entry name" value="UreE"/>
    <property type="match status" value="1"/>
</dbReference>
<comment type="function">
    <text evidence="5">Involved in urease metallocenter assembly. Binds nickel. Probably functions as a nickel donor during metallocenter assembly.</text>
</comment>
<dbReference type="KEGG" id="thd:BHV28_05120"/>
<reference evidence="7 8" key="1">
    <citation type="journal article" date="2010" name="Science">
        <title>Genomic comparison of the ants Camponotus floridanus and Harpegnathos saltator.</title>
        <authorList>
            <person name="Bonasio R."/>
            <person name="Zhang G."/>
            <person name="Ye C."/>
            <person name="Mutti N.S."/>
            <person name="Fang X."/>
            <person name="Qin N."/>
            <person name="Donahue G."/>
            <person name="Yang P."/>
            <person name="Li Q."/>
            <person name="Li C."/>
            <person name="Zhang P."/>
            <person name="Huang Z."/>
            <person name="Berger S.L."/>
            <person name="Reinberg D."/>
            <person name="Wang J."/>
            <person name="Liebig J."/>
        </authorList>
    </citation>
    <scope>NUCLEOTIDE SEQUENCE [LARGE SCALE GENOMIC DNA]</scope>
    <source>
        <strain evidence="7 8">Hsal</strain>
    </source>
</reference>
<dbReference type="SUPFAM" id="SSF69287">
    <property type="entry name" value="Urease metallochaperone UreE, N-terminal domain"/>
    <property type="match status" value="1"/>
</dbReference>
<dbReference type="InterPro" id="IPR007864">
    <property type="entry name" value="UreE_C_dom"/>
</dbReference>
<evidence type="ECO:0000313" key="8">
    <source>
        <dbReference type="Proteomes" id="UP000188912"/>
    </source>
</evidence>
<dbReference type="PIRSF" id="PIRSF036402">
    <property type="entry name" value="Ureas_acces_UreE"/>
    <property type="match status" value="1"/>
</dbReference>
<dbReference type="Pfam" id="PF02814">
    <property type="entry name" value="UreE_N"/>
    <property type="match status" value="1"/>
</dbReference>
<keyword evidence="8" id="KW-1185">Reference proteome</keyword>
<feature type="domain" description="UreE urease accessory N-terminal" evidence="6">
    <location>
        <begin position="7"/>
        <end position="72"/>
    </location>
</feature>
<dbReference type="InterPro" id="IPR012406">
    <property type="entry name" value="UreE"/>
</dbReference>